<gene>
    <name evidence="2" type="ORF">V2H45_24390</name>
</gene>
<dbReference type="InterPro" id="IPR036165">
    <property type="entry name" value="YefM-like_sf"/>
</dbReference>
<sequence length="111" mass="12867">MLEAYVRDNQELSQLIQQANSKREAITLVQAGQQKAVLLSLEMFQKLIGISDRREQLSGEDFAAISRQLFATSGYDSTEKIMQLIQEVKQELSTEREQREQREEFECLTPR</sequence>
<dbReference type="RefSeq" id="WP_330486320.1">
    <property type="nucleotide sequence ID" value="NZ_JAZBJZ010000184.1"/>
</dbReference>
<keyword evidence="3" id="KW-1185">Reference proteome</keyword>
<accession>A0AAW9Q6S3</accession>
<dbReference type="Proteomes" id="UP001333818">
    <property type="component" value="Unassembled WGS sequence"/>
</dbReference>
<dbReference type="AlphaFoldDB" id="A0AAW9Q6S3"/>
<protein>
    <recommendedName>
        <fullName evidence="4">Antitoxin</fullName>
    </recommendedName>
</protein>
<proteinExistence type="inferred from homology"/>
<evidence type="ECO:0000313" key="2">
    <source>
        <dbReference type="EMBL" id="MEE3719884.1"/>
    </source>
</evidence>
<evidence type="ECO:0000256" key="1">
    <source>
        <dbReference type="ARBA" id="ARBA00009981"/>
    </source>
</evidence>
<evidence type="ECO:0008006" key="4">
    <source>
        <dbReference type="Google" id="ProtNLM"/>
    </source>
</evidence>
<reference evidence="2" key="1">
    <citation type="submission" date="2024-01" db="EMBL/GenBank/DDBJ databases">
        <title>Bank of Algae and Cyanobacteria of the Azores (BACA) strain genomes.</title>
        <authorList>
            <person name="Luz R."/>
            <person name="Cordeiro R."/>
            <person name="Fonseca A."/>
            <person name="Goncalves V."/>
        </authorList>
    </citation>
    <scope>NUCLEOTIDE SEQUENCE</scope>
    <source>
        <strain evidence="2">BACA0141</strain>
    </source>
</reference>
<comment type="similarity">
    <text evidence="1">Belongs to the phD/YefM antitoxin family.</text>
</comment>
<dbReference type="EMBL" id="JAZBJZ010000184">
    <property type="protein sequence ID" value="MEE3719884.1"/>
    <property type="molecule type" value="Genomic_DNA"/>
</dbReference>
<comment type="caution">
    <text evidence="2">The sequence shown here is derived from an EMBL/GenBank/DDBJ whole genome shotgun (WGS) entry which is preliminary data.</text>
</comment>
<organism evidence="2 3">
    <name type="scientific">Tumidithrix elongata BACA0141</name>
    <dbReference type="NCBI Taxonomy" id="2716417"/>
    <lineage>
        <taxon>Bacteria</taxon>
        <taxon>Bacillati</taxon>
        <taxon>Cyanobacteriota</taxon>
        <taxon>Cyanophyceae</taxon>
        <taxon>Pseudanabaenales</taxon>
        <taxon>Pseudanabaenaceae</taxon>
        <taxon>Tumidithrix</taxon>
        <taxon>Tumidithrix elongata</taxon>
    </lineage>
</organism>
<evidence type="ECO:0000313" key="3">
    <source>
        <dbReference type="Proteomes" id="UP001333818"/>
    </source>
</evidence>
<name>A0AAW9Q6S3_9CYAN</name>
<dbReference type="SUPFAM" id="SSF143120">
    <property type="entry name" value="YefM-like"/>
    <property type="match status" value="1"/>
</dbReference>